<organism evidence="7 8">
    <name type="scientific">Geofilum rubicundum JCM 15548</name>
    <dbReference type="NCBI Taxonomy" id="1236989"/>
    <lineage>
        <taxon>Bacteria</taxon>
        <taxon>Pseudomonadati</taxon>
        <taxon>Bacteroidota</taxon>
        <taxon>Bacteroidia</taxon>
        <taxon>Marinilabiliales</taxon>
        <taxon>Marinilabiliaceae</taxon>
        <taxon>Geofilum</taxon>
    </lineage>
</organism>
<feature type="transmembrane region" description="Helical" evidence="6">
    <location>
        <begin position="175"/>
        <end position="198"/>
    </location>
</feature>
<gene>
    <name evidence="7" type="ORF">JCM15548_14054</name>
</gene>
<keyword evidence="3 6" id="KW-0812">Transmembrane</keyword>
<feature type="transmembrane region" description="Helical" evidence="6">
    <location>
        <begin position="7"/>
        <end position="25"/>
    </location>
</feature>
<feature type="transmembrane region" description="Helical" evidence="6">
    <location>
        <begin position="366"/>
        <end position="386"/>
    </location>
</feature>
<feature type="transmembrane region" description="Helical" evidence="6">
    <location>
        <begin position="261"/>
        <end position="282"/>
    </location>
</feature>
<feature type="transmembrane region" description="Helical" evidence="6">
    <location>
        <begin position="72"/>
        <end position="95"/>
    </location>
</feature>
<dbReference type="Proteomes" id="UP000032900">
    <property type="component" value="Unassembled WGS sequence"/>
</dbReference>
<dbReference type="EMBL" id="BAZW01000056">
    <property type="protein sequence ID" value="GAO31666.1"/>
    <property type="molecule type" value="Genomic_DNA"/>
</dbReference>
<evidence type="ECO:0000256" key="6">
    <source>
        <dbReference type="SAM" id="Phobius"/>
    </source>
</evidence>
<evidence type="ECO:0000256" key="4">
    <source>
        <dbReference type="ARBA" id="ARBA00022989"/>
    </source>
</evidence>
<evidence type="ECO:0000313" key="8">
    <source>
        <dbReference type="Proteomes" id="UP000032900"/>
    </source>
</evidence>
<feature type="transmembrane region" description="Helical" evidence="6">
    <location>
        <begin position="392"/>
        <end position="412"/>
    </location>
</feature>
<dbReference type="STRING" id="1236989.JCM15548_14054"/>
<evidence type="ECO:0000256" key="5">
    <source>
        <dbReference type="ARBA" id="ARBA00023136"/>
    </source>
</evidence>
<evidence type="ECO:0000256" key="2">
    <source>
        <dbReference type="ARBA" id="ARBA00022475"/>
    </source>
</evidence>
<dbReference type="InterPro" id="IPR050833">
    <property type="entry name" value="Poly_Biosynth_Transport"/>
</dbReference>
<sequence>MYSFGLQGVTIVIGFVYVPLLLDYLDNERYGIWLTLTSILGWFEFFNVGLGSGLRNKFAEAVAQDKHELARVYVSTTYAIVIAIFFAVILLFYVLNPFLQWDAILNTRTVPAQELSILALIVFSFFSLRFILKLVGVILIADQRPAVYNAFMPIGNVITLIIIILLIHFSEDGSLIVLGFVLSAVPAMVLLVMTFVLFNGRYRKYRPSLKLVNLKLSGDLMKLGRKFFIIQISAIVLFMTSNIIIIQLLGPEEVTIYNIAYKYFSIPIMVFAIIMTPIWSAVTEAYVKKDISWLKRTLQRLNLASGIFVVGIFLMLLLSEMVYELWIGDRVSIPFLLSLSMAFFAIINVVLSPYTQFINGFGKLKLTIIVVVVQTTLFIPLAVLLVKSSLGVSGVVLAICLINAMGFLYVPLQTYKILNNKAKGIWGQ</sequence>
<dbReference type="PANTHER" id="PTHR30250">
    <property type="entry name" value="PST FAMILY PREDICTED COLANIC ACID TRANSPORTER"/>
    <property type="match status" value="1"/>
</dbReference>
<dbReference type="PANTHER" id="PTHR30250:SF26">
    <property type="entry name" value="PSMA PROTEIN"/>
    <property type="match status" value="1"/>
</dbReference>
<feature type="transmembrane region" description="Helical" evidence="6">
    <location>
        <begin position="335"/>
        <end position="354"/>
    </location>
</feature>
<keyword evidence="8" id="KW-1185">Reference proteome</keyword>
<feature type="transmembrane region" description="Helical" evidence="6">
    <location>
        <begin position="115"/>
        <end position="140"/>
    </location>
</feature>
<dbReference type="GO" id="GO:0005886">
    <property type="term" value="C:plasma membrane"/>
    <property type="evidence" value="ECO:0007669"/>
    <property type="project" value="UniProtKB-SubCell"/>
</dbReference>
<feature type="transmembrane region" description="Helical" evidence="6">
    <location>
        <begin position="227"/>
        <end position="249"/>
    </location>
</feature>
<comment type="subcellular location">
    <subcellularLocation>
        <location evidence="1">Cell membrane</location>
        <topology evidence="1">Multi-pass membrane protein</topology>
    </subcellularLocation>
</comment>
<dbReference type="AlphaFoldDB" id="A0A0E9M2P4"/>
<keyword evidence="4 6" id="KW-1133">Transmembrane helix</keyword>
<reference evidence="7 8" key="1">
    <citation type="journal article" date="2015" name="Microbes Environ.">
        <title>Distribution and evolution of nitrogen fixation genes in the phylum bacteroidetes.</title>
        <authorList>
            <person name="Inoue J."/>
            <person name="Oshima K."/>
            <person name="Suda W."/>
            <person name="Sakamoto M."/>
            <person name="Iino T."/>
            <person name="Noda S."/>
            <person name="Hongoh Y."/>
            <person name="Hattori M."/>
            <person name="Ohkuma M."/>
        </authorList>
    </citation>
    <scope>NUCLEOTIDE SEQUENCE [LARGE SCALE GENOMIC DNA]</scope>
    <source>
        <strain evidence="7">JCM 15548</strain>
    </source>
</reference>
<feature type="transmembrane region" description="Helical" evidence="6">
    <location>
        <begin position="303"/>
        <end position="323"/>
    </location>
</feature>
<comment type="caution">
    <text evidence="7">The sequence shown here is derived from an EMBL/GenBank/DDBJ whole genome shotgun (WGS) entry which is preliminary data.</text>
</comment>
<keyword evidence="2" id="KW-1003">Cell membrane</keyword>
<dbReference type="CDD" id="cd12082">
    <property type="entry name" value="MATE_like"/>
    <property type="match status" value="1"/>
</dbReference>
<dbReference type="Pfam" id="PF01943">
    <property type="entry name" value="Polysacc_synt"/>
    <property type="match status" value="1"/>
</dbReference>
<name>A0A0E9M2P4_9BACT</name>
<dbReference type="InterPro" id="IPR002797">
    <property type="entry name" value="Polysacc_synth"/>
</dbReference>
<accession>A0A0E9M2P4</accession>
<keyword evidence="5 6" id="KW-0472">Membrane</keyword>
<feature type="transmembrane region" description="Helical" evidence="6">
    <location>
        <begin position="147"/>
        <end position="169"/>
    </location>
</feature>
<proteinExistence type="predicted"/>
<protein>
    <submittedName>
        <fullName evidence="7">O-antigen flippase Wzx</fullName>
    </submittedName>
</protein>
<evidence type="ECO:0000256" key="3">
    <source>
        <dbReference type="ARBA" id="ARBA00022692"/>
    </source>
</evidence>
<evidence type="ECO:0000256" key="1">
    <source>
        <dbReference type="ARBA" id="ARBA00004651"/>
    </source>
</evidence>
<evidence type="ECO:0000313" key="7">
    <source>
        <dbReference type="EMBL" id="GAO31666.1"/>
    </source>
</evidence>
<feature type="transmembrane region" description="Helical" evidence="6">
    <location>
        <begin position="31"/>
        <end position="51"/>
    </location>
</feature>